<reference evidence="2 3" key="1">
    <citation type="submission" date="2016-02" db="EMBL/GenBank/DDBJ databases">
        <title>Paenibacillus sp. LPB0068, isolated from Crassostrea gigas.</title>
        <authorList>
            <person name="Shin S.-K."/>
            <person name="Yi H."/>
        </authorList>
    </citation>
    <scope>NUCLEOTIDE SEQUENCE [LARGE SCALE GENOMIC DNA]</scope>
    <source>
        <strain evidence="2 3">LPB0068</strain>
    </source>
</reference>
<keyword evidence="3" id="KW-1185">Reference proteome</keyword>
<dbReference type="PROSITE" id="PS51257">
    <property type="entry name" value="PROKAR_LIPOPROTEIN"/>
    <property type="match status" value="1"/>
</dbReference>
<evidence type="ECO:0000313" key="2">
    <source>
        <dbReference type="EMBL" id="OAB76893.1"/>
    </source>
</evidence>
<evidence type="ECO:0000256" key="1">
    <source>
        <dbReference type="SAM" id="SignalP"/>
    </source>
</evidence>
<feature type="chain" id="PRO_5007886471" evidence="1">
    <location>
        <begin position="24"/>
        <end position="65"/>
    </location>
</feature>
<keyword evidence="1" id="KW-0732">Signal</keyword>
<protein>
    <submittedName>
        <fullName evidence="2">Uncharacterized protein</fullName>
    </submittedName>
</protein>
<feature type="signal peptide" evidence="1">
    <location>
        <begin position="1"/>
        <end position="23"/>
    </location>
</feature>
<dbReference type="AlphaFoldDB" id="A0A167FTU4"/>
<evidence type="ECO:0000313" key="3">
    <source>
        <dbReference type="Proteomes" id="UP000077134"/>
    </source>
</evidence>
<name>A0A167FTU4_9BACL</name>
<dbReference type="Proteomes" id="UP000077134">
    <property type="component" value="Unassembled WGS sequence"/>
</dbReference>
<accession>A0A167FTU4</accession>
<sequence>MKKTPIIMMPIVPALLMTLTACKTDQVVTNLSFKCPGIPQQSLTMPAKNQASPMLPWEKLITMRI</sequence>
<proteinExistence type="predicted"/>
<gene>
    <name evidence="2" type="ORF">PNBC_05715</name>
</gene>
<dbReference type="EMBL" id="LSFN01000005">
    <property type="protein sequence ID" value="OAB76893.1"/>
    <property type="molecule type" value="Genomic_DNA"/>
</dbReference>
<dbReference type="KEGG" id="pcx:LPB68_19025"/>
<dbReference type="RefSeq" id="WP_068656050.1">
    <property type="nucleotide sequence ID" value="NZ_CP017770.1"/>
</dbReference>
<comment type="caution">
    <text evidence="2">The sequence shown here is derived from an EMBL/GenBank/DDBJ whole genome shotgun (WGS) entry which is preliminary data.</text>
</comment>
<organism evidence="2 3">
    <name type="scientific">Paenibacillus crassostreae</name>
    <dbReference type="NCBI Taxonomy" id="1763538"/>
    <lineage>
        <taxon>Bacteria</taxon>
        <taxon>Bacillati</taxon>
        <taxon>Bacillota</taxon>
        <taxon>Bacilli</taxon>
        <taxon>Bacillales</taxon>
        <taxon>Paenibacillaceae</taxon>
        <taxon>Paenibacillus</taxon>
    </lineage>
</organism>